<feature type="compositionally biased region" description="Basic and acidic residues" evidence="6">
    <location>
        <begin position="112"/>
        <end position="131"/>
    </location>
</feature>
<evidence type="ECO:0000256" key="4">
    <source>
        <dbReference type="ARBA" id="ARBA00023163"/>
    </source>
</evidence>
<dbReference type="STRING" id="178035.A0A154P4G5"/>
<protein>
    <submittedName>
        <fullName evidence="8">Transcription initiation factor TFIID subunit 11</fullName>
    </submittedName>
</protein>
<feature type="region of interest" description="Disordered" evidence="6">
    <location>
        <begin position="101"/>
        <end position="131"/>
    </location>
</feature>
<dbReference type="Gene3D" id="1.10.20.10">
    <property type="entry name" value="Histone, subunit A"/>
    <property type="match status" value="1"/>
</dbReference>
<evidence type="ECO:0000256" key="5">
    <source>
        <dbReference type="ARBA" id="ARBA00023242"/>
    </source>
</evidence>
<dbReference type="PROSITE" id="PS50092">
    <property type="entry name" value="TSP1"/>
    <property type="match status" value="1"/>
</dbReference>
<evidence type="ECO:0000256" key="6">
    <source>
        <dbReference type="SAM" id="MobiDB-lite"/>
    </source>
</evidence>
<accession>A0A154P4G5</accession>
<evidence type="ECO:0000256" key="3">
    <source>
        <dbReference type="ARBA" id="ARBA00023015"/>
    </source>
</evidence>
<keyword evidence="5" id="KW-0539">Nucleus</keyword>
<dbReference type="InterPro" id="IPR036383">
    <property type="entry name" value="TSP1_rpt_sf"/>
</dbReference>
<keyword evidence="3" id="KW-0805">Transcription regulation</keyword>
<dbReference type="FunFam" id="1.10.20.10:FF:000025">
    <property type="entry name" value="Transcription initiation factor TFIID subunit 11"/>
    <property type="match status" value="1"/>
</dbReference>
<keyword evidence="8" id="KW-0648">Protein biosynthesis</keyword>
<dbReference type="PANTHER" id="PTHR13218">
    <property type="entry name" value="TRANSCRIPTION INITIATION FACTOR TFIID SUBUNIT 11-RELATED"/>
    <property type="match status" value="1"/>
</dbReference>
<dbReference type="InterPro" id="IPR045127">
    <property type="entry name" value="TAF11-like"/>
</dbReference>
<keyword evidence="4" id="KW-0804">Transcription</keyword>
<dbReference type="PANTHER" id="PTHR13218:SF8">
    <property type="entry name" value="TRANSCRIPTION INITIATION FACTOR TFIID SUBUNIT 11"/>
    <property type="match status" value="1"/>
</dbReference>
<feature type="region of interest" description="Disordered" evidence="6">
    <location>
        <begin position="1"/>
        <end position="45"/>
    </location>
</feature>
<evidence type="ECO:0000256" key="1">
    <source>
        <dbReference type="ARBA" id="ARBA00004123"/>
    </source>
</evidence>
<evidence type="ECO:0000313" key="8">
    <source>
        <dbReference type="EMBL" id="KZC06835.1"/>
    </source>
</evidence>
<keyword evidence="8" id="KW-0396">Initiation factor</keyword>
<dbReference type="SUPFAM" id="SSF82895">
    <property type="entry name" value="TSP-1 type 1 repeat"/>
    <property type="match status" value="1"/>
</dbReference>
<reference evidence="8 9" key="1">
    <citation type="submission" date="2015-07" db="EMBL/GenBank/DDBJ databases">
        <title>The genome of Dufourea novaeangliae.</title>
        <authorList>
            <person name="Pan H."/>
            <person name="Kapheim K."/>
        </authorList>
    </citation>
    <scope>NUCLEOTIDE SEQUENCE [LARGE SCALE GENOMIC DNA]</scope>
    <source>
        <strain evidence="8">0120121106</strain>
        <tissue evidence="8">Whole body</tissue>
    </source>
</reference>
<comment type="similarity">
    <text evidence="2">Belongs to the TAF11 family.</text>
</comment>
<sequence>MDNIFGKEDSGNESEHTDIEEKLEKDSSSRNLVSKDAESVDVDNIQVKVESDAMSSQSQSDVEEVGSNLLSAVVEDQIEIVKHEIETREEDQTTEDLFGNHIVLPHANPTSVKERRESKEKSKKELEEEEREKMQVLVSNFTEDQLDRYEMYRRAAFPKAAIKRIMQTITGCSVSQNVVIAMSGIAKVFVGEIVEEALDVMEAHQETGPLQPKHLREAVRRLRLQGQIPNGRAHKAFFRLFYGNQEENVTSVKFSFDGKYQDNNRQKIQCDYFDHGSIHMYPYIFAANARIYKYVQVKTSKSQIQRTKEPSILKFQQRSYCLNNSTNYGRKLLSYLAEDMSNVSLKNGINVESHVKIGRASPEETEEIKKLCTNDLINTVIPPTKTSSEFKLGIIQEDDSQRMEPSIIRTGNEYEDDTNKENAVNKETIKRYQKDTLKRQGPKIWDQWGNWSSCSVTCGIGKLARWRHCIGGSCSVGEKKAQLKTCTLAAC</sequence>
<dbReference type="GO" id="GO:0016251">
    <property type="term" value="F:RNA polymerase II general transcription initiation factor activity"/>
    <property type="evidence" value="ECO:0007669"/>
    <property type="project" value="TreeGrafter"/>
</dbReference>
<dbReference type="OrthoDB" id="28335at2759"/>
<dbReference type="CDD" id="cd08048">
    <property type="entry name" value="HFD_TAF11"/>
    <property type="match status" value="1"/>
</dbReference>
<evidence type="ECO:0000256" key="2">
    <source>
        <dbReference type="ARBA" id="ARBA00009788"/>
    </source>
</evidence>
<feature type="compositionally biased region" description="Basic and acidic residues" evidence="6">
    <location>
        <begin position="1"/>
        <end position="38"/>
    </location>
</feature>
<dbReference type="Gene3D" id="2.20.100.10">
    <property type="entry name" value="Thrombospondin type-1 (TSP1) repeat"/>
    <property type="match status" value="1"/>
</dbReference>
<dbReference type="InterPro" id="IPR000884">
    <property type="entry name" value="TSP1_rpt"/>
</dbReference>
<feature type="domain" description="TAFII28-like protein" evidence="7">
    <location>
        <begin position="136"/>
        <end position="221"/>
    </location>
</feature>
<name>A0A154P4G5_DUFNO</name>
<dbReference type="AlphaFoldDB" id="A0A154P4G5"/>
<gene>
    <name evidence="8" type="ORF">WN55_07792</name>
</gene>
<dbReference type="InterPro" id="IPR009072">
    <property type="entry name" value="Histone-fold"/>
</dbReference>
<evidence type="ECO:0000313" key="9">
    <source>
        <dbReference type="Proteomes" id="UP000076502"/>
    </source>
</evidence>
<dbReference type="GO" id="GO:0005669">
    <property type="term" value="C:transcription factor TFIID complex"/>
    <property type="evidence" value="ECO:0007669"/>
    <property type="project" value="InterPro"/>
</dbReference>
<dbReference type="GO" id="GO:0046982">
    <property type="term" value="F:protein heterodimerization activity"/>
    <property type="evidence" value="ECO:0007669"/>
    <property type="project" value="InterPro"/>
</dbReference>
<dbReference type="Pfam" id="PF04719">
    <property type="entry name" value="TAFII28"/>
    <property type="match status" value="1"/>
</dbReference>
<dbReference type="Proteomes" id="UP000076502">
    <property type="component" value="Unassembled WGS sequence"/>
</dbReference>
<evidence type="ECO:0000259" key="7">
    <source>
        <dbReference type="Pfam" id="PF04719"/>
    </source>
</evidence>
<dbReference type="GO" id="GO:0003743">
    <property type="term" value="F:translation initiation factor activity"/>
    <property type="evidence" value="ECO:0007669"/>
    <property type="project" value="UniProtKB-KW"/>
</dbReference>
<comment type="subcellular location">
    <subcellularLocation>
        <location evidence="1">Nucleus</location>
    </subcellularLocation>
</comment>
<proteinExistence type="inferred from homology"/>
<dbReference type="GO" id="GO:0051123">
    <property type="term" value="P:RNA polymerase II preinitiation complex assembly"/>
    <property type="evidence" value="ECO:0007669"/>
    <property type="project" value="InterPro"/>
</dbReference>
<dbReference type="SUPFAM" id="SSF47113">
    <property type="entry name" value="Histone-fold"/>
    <property type="match status" value="1"/>
</dbReference>
<keyword evidence="9" id="KW-1185">Reference proteome</keyword>
<organism evidence="8 9">
    <name type="scientific">Dufourea novaeangliae</name>
    <name type="common">Sweat bee</name>
    <dbReference type="NCBI Taxonomy" id="178035"/>
    <lineage>
        <taxon>Eukaryota</taxon>
        <taxon>Metazoa</taxon>
        <taxon>Ecdysozoa</taxon>
        <taxon>Arthropoda</taxon>
        <taxon>Hexapoda</taxon>
        <taxon>Insecta</taxon>
        <taxon>Pterygota</taxon>
        <taxon>Neoptera</taxon>
        <taxon>Endopterygota</taxon>
        <taxon>Hymenoptera</taxon>
        <taxon>Apocrita</taxon>
        <taxon>Aculeata</taxon>
        <taxon>Apoidea</taxon>
        <taxon>Anthophila</taxon>
        <taxon>Halictidae</taxon>
        <taxon>Rophitinae</taxon>
        <taxon>Dufourea</taxon>
    </lineage>
</organism>
<dbReference type="EMBL" id="KQ434814">
    <property type="protein sequence ID" value="KZC06835.1"/>
    <property type="molecule type" value="Genomic_DNA"/>
</dbReference>
<dbReference type="SMART" id="SM00209">
    <property type="entry name" value="TSP1"/>
    <property type="match status" value="1"/>
</dbReference>
<dbReference type="InterPro" id="IPR006809">
    <property type="entry name" value="TAFII28_dom"/>
</dbReference>
<dbReference type="Pfam" id="PF00090">
    <property type="entry name" value="TSP_1"/>
    <property type="match status" value="1"/>
</dbReference>